<accession>A0A1S1QNB0</accession>
<dbReference type="PANTHER" id="PTHR40267:SF1">
    <property type="entry name" value="BLR3294 PROTEIN"/>
    <property type="match status" value="1"/>
</dbReference>
<evidence type="ECO:0000313" key="1">
    <source>
        <dbReference type="EMBL" id="OHV34602.1"/>
    </source>
</evidence>
<dbReference type="PANTHER" id="PTHR40267">
    <property type="entry name" value="BLR3294 PROTEIN"/>
    <property type="match status" value="1"/>
</dbReference>
<evidence type="ECO:0000313" key="2">
    <source>
        <dbReference type="Proteomes" id="UP000179627"/>
    </source>
</evidence>
<keyword evidence="2" id="KW-1185">Reference proteome</keyword>
<dbReference type="Pfam" id="PF17645">
    <property type="entry name" value="Amdase"/>
    <property type="match status" value="1"/>
</dbReference>
<dbReference type="RefSeq" id="WP_071086312.1">
    <property type="nucleotide sequence ID" value="NZ_MBLM01000127.1"/>
</dbReference>
<sequence>MPGDPLGYRAKFGVVTPSVNTVVQPEYDAMRPYGVTNHVARIHIPEKPIDGDSGFQELVRAIDGALDDAVERVLSCAPDYVLMGVSIEAVYQGGVSAARAIEKRLAEKFGPLTLIHAADALPAALAALGVDGGEVSLVTPYMPDADGHLRGFVEELGYDYRRAIHLRAPTPLQISHIPEADVRTALTDLARDRPRAIIQFGANLSMARLADEAERWLGLPVIAVNTATYWHALRRAGLPDRREGFGSLLLHH</sequence>
<dbReference type="Proteomes" id="UP000179627">
    <property type="component" value="Unassembled WGS sequence"/>
</dbReference>
<gene>
    <name evidence="1" type="ORF">CC117_21575</name>
</gene>
<proteinExistence type="predicted"/>
<name>A0A1S1QNB0_9ACTN</name>
<dbReference type="OrthoDB" id="4537983at2"/>
<reference evidence="2" key="1">
    <citation type="submission" date="2016-07" db="EMBL/GenBank/DDBJ databases">
        <title>Sequence Frankia sp. strain CcI1.17.</title>
        <authorList>
            <person name="Ghodhbane-Gtari F."/>
            <person name="Swanson E."/>
            <person name="Gueddou A."/>
            <person name="Morris K."/>
            <person name="Hezbri K."/>
            <person name="Ktari A."/>
            <person name="Nouioui I."/>
            <person name="Abebe-Akele F."/>
            <person name="Simpson S."/>
            <person name="Thomas K."/>
            <person name="Gtari M."/>
            <person name="Tisa L.S."/>
            <person name="Hurst S."/>
        </authorList>
    </citation>
    <scope>NUCLEOTIDE SEQUENCE [LARGE SCALE GENOMIC DNA]</scope>
    <source>
        <strain evidence="2">Cc1.17</strain>
    </source>
</reference>
<dbReference type="InterPro" id="IPR026286">
    <property type="entry name" value="MaiA/AMDase"/>
</dbReference>
<protein>
    <submittedName>
        <fullName evidence="1">IgiC</fullName>
    </submittedName>
</protein>
<dbReference type="EMBL" id="MBLM01000127">
    <property type="protein sequence ID" value="OHV34602.1"/>
    <property type="molecule type" value="Genomic_DNA"/>
</dbReference>
<organism evidence="1 2">
    <name type="scientific">Parafrankia colletiae</name>
    <dbReference type="NCBI Taxonomy" id="573497"/>
    <lineage>
        <taxon>Bacteria</taxon>
        <taxon>Bacillati</taxon>
        <taxon>Actinomycetota</taxon>
        <taxon>Actinomycetes</taxon>
        <taxon>Frankiales</taxon>
        <taxon>Frankiaceae</taxon>
        <taxon>Parafrankia</taxon>
    </lineage>
</organism>
<dbReference type="Gene3D" id="3.40.50.12500">
    <property type="match status" value="1"/>
</dbReference>
<comment type="caution">
    <text evidence="1">The sequence shown here is derived from an EMBL/GenBank/DDBJ whole genome shotgun (WGS) entry which is preliminary data.</text>
</comment>
<dbReference type="InterPro" id="IPR053714">
    <property type="entry name" value="Iso_Racemase_Enz_sf"/>
</dbReference>
<dbReference type="AlphaFoldDB" id="A0A1S1QNB0"/>